<comment type="catalytic activity">
    <reaction evidence="1">
        <text>a long-chain fatty acyl-CoA + 2 NADPH + 2 H(+) = a long-chain primary fatty alcohol + 2 NADP(+) + CoA</text>
        <dbReference type="Rhea" id="RHEA:52716"/>
        <dbReference type="ChEBI" id="CHEBI:15378"/>
        <dbReference type="ChEBI" id="CHEBI:57287"/>
        <dbReference type="ChEBI" id="CHEBI:57783"/>
        <dbReference type="ChEBI" id="CHEBI:58349"/>
        <dbReference type="ChEBI" id="CHEBI:77396"/>
        <dbReference type="ChEBI" id="CHEBI:83139"/>
        <dbReference type="EC" id="1.2.1.84"/>
    </reaction>
</comment>
<evidence type="ECO:0000256" key="1">
    <source>
        <dbReference type="RuleBase" id="RU363097"/>
    </source>
</evidence>
<sequence>MAAALFSNSISFAAKKSLGIFPEHNQSCMLRHGKSNVSREGNNDARKRMETAQEKSSFVDADIFNLLKLKHGRSCQDFMLSKLVPVVGNVCGSDIADVIAREEVDIIANSSAHTNFDESLELRSDVHRYDVSVNINTRGSCNLMEFAKKGSHLKLFLHVSSLRNMNRI</sequence>
<evidence type="ECO:0000313" key="3">
    <source>
        <dbReference type="EMBL" id="KAF9664801.1"/>
    </source>
</evidence>
<comment type="function">
    <text evidence="1">Catalyzes the reduction of fatty acyl-CoA to fatty alcohols.</text>
</comment>
<protein>
    <recommendedName>
        <fullName evidence="1">Fatty acyl-CoA reductase</fullName>
        <ecNumber evidence="1">1.2.1.84</ecNumber>
    </recommendedName>
</protein>
<dbReference type="InterPro" id="IPR026055">
    <property type="entry name" value="FAR"/>
</dbReference>
<dbReference type="EMBL" id="JADGMS010000016">
    <property type="protein sequence ID" value="KAF9664801.1"/>
    <property type="molecule type" value="Genomic_DNA"/>
</dbReference>
<dbReference type="SUPFAM" id="SSF51735">
    <property type="entry name" value="NAD(P)-binding Rossmann-fold domains"/>
    <property type="match status" value="1"/>
</dbReference>
<keyword evidence="1" id="KW-0560">Oxidoreductase</keyword>
<dbReference type="Pfam" id="PF07993">
    <property type="entry name" value="NAD_binding_4"/>
    <property type="match status" value="1"/>
</dbReference>
<reference evidence="3 4" key="1">
    <citation type="submission" date="2020-10" db="EMBL/GenBank/DDBJ databases">
        <title>Plant Genome Project.</title>
        <authorList>
            <person name="Zhang R.-G."/>
        </authorList>
    </citation>
    <scope>NUCLEOTIDE SEQUENCE [LARGE SCALE GENOMIC DNA]</scope>
    <source>
        <strain evidence="3">FAFU-HL-1</strain>
        <tissue evidence="3">Leaf</tissue>
    </source>
</reference>
<dbReference type="PANTHER" id="PTHR11011:SF45">
    <property type="entry name" value="FATTY ACYL-COA REDUCTASE CG8306-RELATED"/>
    <property type="match status" value="1"/>
</dbReference>
<dbReference type="AlphaFoldDB" id="A0A835J877"/>
<dbReference type="OrthoDB" id="429813at2759"/>
<keyword evidence="1" id="KW-0443">Lipid metabolism</keyword>
<dbReference type="GO" id="GO:0080019">
    <property type="term" value="F:alcohol-forming very long-chain fatty acyl-CoA reductase activity"/>
    <property type="evidence" value="ECO:0007669"/>
    <property type="project" value="InterPro"/>
</dbReference>
<organism evidence="3 4">
    <name type="scientific">Salix dunnii</name>
    <dbReference type="NCBI Taxonomy" id="1413687"/>
    <lineage>
        <taxon>Eukaryota</taxon>
        <taxon>Viridiplantae</taxon>
        <taxon>Streptophyta</taxon>
        <taxon>Embryophyta</taxon>
        <taxon>Tracheophyta</taxon>
        <taxon>Spermatophyta</taxon>
        <taxon>Magnoliopsida</taxon>
        <taxon>eudicotyledons</taxon>
        <taxon>Gunneridae</taxon>
        <taxon>Pentapetalae</taxon>
        <taxon>rosids</taxon>
        <taxon>fabids</taxon>
        <taxon>Malpighiales</taxon>
        <taxon>Salicaceae</taxon>
        <taxon>Saliceae</taxon>
        <taxon>Salix</taxon>
    </lineage>
</organism>
<keyword evidence="4" id="KW-1185">Reference proteome</keyword>
<dbReference type="PANTHER" id="PTHR11011">
    <property type="entry name" value="MALE STERILITY PROTEIN 2-RELATED"/>
    <property type="match status" value="1"/>
</dbReference>
<proteinExistence type="inferred from homology"/>
<dbReference type="GO" id="GO:0010345">
    <property type="term" value="P:suberin biosynthetic process"/>
    <property type="evidence" value="ECO:0007669"/>
    <property type="project" value="TreeGrafter"/>
</dbReference>
<dbReference type="Proteomes" id="UP000657918">
    <property type="component" value="Chromosome 16"/>
</dbReference>
<keyword evidence="1" id="KW-0444">Lipid biosynthesis</keyword>
<comment type="similarity">
    <text evidence="1">Belongs to the fatty acyl-CoA reductase family.</text>
</comment>
<dbReference type="InterPro" id="IPR013120">
    <property type="entry name" value="FAR_NAD-bd"/>
</dbReference>
<keyword evidence="1" id="KW-0521">NADP</keyword>
<dbReference type="InterPro" id="IPR036291">
    <property type="entry name" value="NAD(P)-bd_dom_sf"/>
</dbReference>
<evidence type="ECO:0000313" key="4">
    <source>
        <dbReference type="Proteomes" id="UP000657918"/>
    </source>
</evidence>
<dbReference type="GO" id="GO:0035336">
    <property type="term" value="P:long-chain fatty-acyl-CoA metabolic process"/>
    <property type="evidence" value="ECO:0007669"/>
    <property type="project" value="TreeGrafter"/>
</dbReference>
<name>A0A835J877_9ROSI</name>
<dbReference type="Gene3D" id="3.40.50.720">
    <property type="entry name" value="NAD(P)-binding Rossmann-like Domain"/>
    <property type="match status" value="1"/>
</dbReference>
<feature type="domain" description="Thioester reductase (TE)" evidence="2">
    <location>
        <begin position="44"/>
        <end position="163"/>
    </location>
</feature>
<evidence type="ECO:0000259" key="2">
    <source>
        <dbReference type="Pfam" id="PF07993"/>
    </source>
</evidence>
<accession>A0A835J877</accession>
<dbReference type="EC" id="1.2.1.84" evidence="1"/>
<comment type="caution">
    <text evidence="3">The sequence shown here is derived from an EMBL/GenBank/DDBJ whole genome shotgun (WGS) entry which is preliminary data.</text>
</comment>
<dbReference type="GO" id="GO:0102965">
    <property type="term" value="F:alcohol-forming long-chain fatty acyl-CoA reductase activity"/>
    <property type="evidence" value="ECO:0007669"/>
    <property type="project" value="UniProtKB-EC"/>
</dbReference>
<gene>
    <name evidence="3" type="ORF">SADUNF_Sadunf16G0055800</name>
</gene>